<comment type="similarity">
    <text evidence="2">Belongs to the metallo-dependent hydrolases superfamily. Adenosine and AMP deaminases family.</text>
</comment>
<dbReference type="RefSeq" id="WP_117230689.1">
    <property type="nucleotide sequence ID" value="NZ_CP061725.1"/>
</dbReference>
<dbReference type="InterPro" id="IPR006650">
    <property type="entry name" value="A/AMP_deam_AS"/>
</dbReference>
<dbReference type="GO" id="GO:0019239">
    <property type="term" value="F:deaminase activity"/>
    <property type="evidence" value="ECO:0007669"/>
    <property type="project" value="InterPro"/>
</dbReference>
<dbReference type="GO" id="GO:0009168">
    <property type="term" value="P:purine ribonucleoside monophosphate biosynthetic process"/>
    <property type="evidence" value="ECO:0007669"/>
    <property type="project" value="InterPro"/>
</dbReference>
<dbReference type="PANTHER" id="PTHR43114">
    <property type="entry name" value="ADENINE DEAMINASE"/>
    <property type="match status" value="1"/>
</dbReference>
<dbReference type="Proteomes" id="UP000262621">
    <property type="component" value="Unassembled WGS sequence"/>
</dbReference>
<reference evidence="7 8" key="1">
    <citation type="submission" date="2018-08" db="EMBL/GenBank/DDBJ databases">
        <title>Verrucosispora craniellae sp. nov., isolated from a marine sponge in the South China Sea.</title>
        <authorList>
            <person name="Li L."/>
            <person name="Lin H.W."/>
        </authorList>
    </citation>
    <scope>NUCLEOTIDE SEQUENCE [LARGE SCALE GENOMIC DNA]</scope>
    <source>
        <strain evidence="7 8">LHW63014</strain>
    </source>
</reference>
<dbReference type="PROSITE" id="PS00485">
    <property type="entry name" value="A_DEAMINASE"/>
    <property type="match status" value="1"/>
</dbReference>
<protein>
    <submittedName>
        <fullName evidence="7">Adenosine deaminase</fullName>
        <ecNumber evidence="7">3.5.4.4</ecNumber>
    </submittedName>
</protein>
<evidence type="ECO:0000256" key="4">
    <source>
        <dbReference type="ARBA" id="ARBA00022801"/>
    </source>
</evidence>
<gene>
    <name evidence="7" type="primary">add</name>
    <name evidence="7" type="ORF">D0Q02_26340</name>
</gene>
<accession>A0A372FT69</accession>
<keyword evidence="8" id="KW-1185">Reference proteome</keyword>
<comment type="caution">
    <text evidence="7">The sequence shown here is derived from an EMBL/GenBank/DDBJ whole genome shotgun (WGS) entry which is preliminary data.</text>
</comment>
<dbReference type="GO" id="GO:0016814">
    <property type="term" value="F:hydrolase activity, acting on carbon-nitrogen (but not peptide) bonds, in cyclic amidines"/>
    <property type="evidence" value="ECO:0007669"/>
    <property type="project" value="UniProtKB-ARBA"/>
</dbReference>
<keyword evidence="4 7" id="KW-0378">Hydrolase</keyword>
<evidence type="ECO:0000313" key="7">
    <source>
        <dbReference type="EMBL" id="RFS43709.1"/>
    </source>
</evidence>
<dbReference type="Pfam" id="PF00962">
    <property type="entry name" value="A_deaminase"/>
    <property type="match status" value="1"/>
</dbReference>
<dbReference type="Gene3D" id="3.20.20.140">
    <property type="entry name" value="Metal-dependent hydrolases"/>
    <property type="match status" value="1"/>
</dbReference>
<organism evidence="7 8">
    <name type="scientific">Micromonospora craniellae</name>
    <dbReference type="NCBI Taxonomy" id="2294034"/>
    <lineage>
        <taxon>Bacteria</taxon>
        <taxon>Bacillati</taxon>
        <taxon>Actinomycetota</taxon>
        <taxon>Actinomycetes</taxon>
        <taxon>Micromonosporales</taxon>
        <taxon>Micromonosporaceae</taxon>
        <taxon>Micromonospora</taxon>
    </lineage>
</organism>
<proteinExistence type="inferred from homology"/>
<evidence type="ECO:0000256" key="1">
    <source>
        <dbReference type="ARBA" id="ARBA00001947"/>
    </source>
</evidence>
<evidence type="ECO:0000256" key="3">
    <source>
        <dbReference type="ARBA" id="ARBA00022723"/>
    </source>
</evidence>
<keyword evidence="5" id="KW-0862">Zinc</keyword>
<evidence type="ECO:0000256" key="2">
    <source>
        <dbReference type="ARBA" id="ARBA00006676"/>
    </source>
</evidence>
<dbReference type="SUPFAM" id="SSF51556">
    <property type="entry name" value="Metallo-dependent hydrolases"/>
    <property type="match status" value="1"/>
</dbReference>
<dbReference type="NCBIfam" id="TIGR01430">
    <property type="entry name" value="aden_deam"/>
    <property type="match status" value="1"/>
</dbReference>
<dbReference type="EC" id="3.5.4.4" evidence="7"/>
<evidence type="ECO:0000256" key="5">
    <source>
        <dbReference type="ARBA" id="ARBA00022833"/>
    </source>
</evidence>
<feature type="domain" description="Adenosine deaminase" evidence="6">
    <location>
        <begin position="10"/>
        <end position="296"/>
    </location>
</feature>
<name>A0A372FT69_9ACTN</name>
<evidence type="ECO:0000259" key="6">
    <source>
        <dbReference type="Pfam" id="PF00962"/>
    </source>
</evidence>
<dbReference type="GO" id="GO:0046872">
    <property type="term" value="F:metal ion binding"/>
    <property type="evidence" value="ECO:0007669"/>
    <property type="project" value="UniProtKB-KW"/>
</dbReference>
<dbReference type="PANTHER" id="PTHR43114:SF6">
    <property type="entry name" value="ADENINE DEAMINASE"/>
    <property type="match status" value="1"/>
</dbReference>
<dbReference type="OrthoDB" id="9779574at2"/>
<dbReference type="InterPro" id="IPR032466">
    <property type="entry name" value="Metal_Hydrolase"/>
</dbReference>
<dbReference type="EMBL" id="QVFU01000048">
    <property type="protein sequence ID" value="RFS43709.1"/>
    <property type="molecule type" value="Genomic_DNA"/>
</dbReference>
<keyword evidence="3" id="KW-0479">Metal-binding</keyword>
<comment type="cofactor">
    <cofactor evidence="1">
        <name>Zn(2+)</name>
        <dbReference type="ChEBI" id="CHEBI:29105"/>
    </cofactor>
</comment>
<dbReference type="AlphaFoldDB" id="A0A372FT69"/>
<dbReference type="InterPro" id="IPR001365">
    <property type="entry name" value="A_deaminase_dom"/>
</dbReference>
<dbReference type="InterPro" id="IPR006330">
    <property type="entry name" value="Ado/ade_deaminase"/>
</dbReference>
<evidence type="ECO:0000313" key="8">
    <source>
        <dbReference type="Proteomes" id="UP000262621"/>
    </source>
</evidence>
<sequence>MAAPGAGPSPKIELHVHFEGTVRPETLLVIARRNGERLPAETVEGLRPLYEFTDFAHFVRTWVLTTNCLRTADDFRRIVVAYAAEAAAHGAVYLEGIFSPAERVRRGVGWTDIFEGYADGAAEAYERHGVRVLLTPDVDRELPPADAEECARRAVGYRDRGVVGFGLGGPELAAPAKAFARAVAIARDGGLAFVPHGGEAGGPNSVRDLLELAPARIRHGIRAAEDDDLLVELRDRGVVLDVCPTSNLRTRVVESVATHPLPRLVAAGLSCSVGTDDPAMFGTDLGREHELAARLGLGPERAYAAGVAGALCEDATRDHLAAVGRRAYG</sequence>